<dbReference type="Pfam" id="PF13365">
    <property type="entry name" value="Trypsin_2"/>
    <property type="match status" value="1"/>
</dbReference>
<gene>
    <name evidence="9" type="ORF">QWY14_07790</name>
</gene>
<dbReference type="InterPro" id="IPR001940">
    <property type="entry name" value="Peptidase_S1C"/>
</dbReference>
<reference evidence="9 10" key="1">
    <citation type="submission" date="2023-06" db="EMBL/GenBank/DDBJ databases">
        <title>Novel species in genus Planococcus.</title>
        <authorList>
            <person name="Ning S."/>
        </authorList>
    </citation>
    <scope>NUCLEOTIDE SEQUENCE [LARGE SCALE GENOMIC DNA]</scope>
    <source>
        <strain evidence="9 10">N028</strain>
    </source>
</reference>
<evidence type="ECO:0000256" key="1">
    <source>
        <dbReference type="ARBA" id="ARBA00010541"/>
    </source>
</evidence>
<keyword evidence="2" id="KW-0645">Protease</keyword>
<keyword evidence="6" id="KW-0812">Transmembrane</keyword>
<comment type="caution">
    <text evidence="9">The sequence shown here is derived from an EMBL/GenBank/DDBJ whole genome shotgun (WGS) entry which is preliminary data.</text>
</comment>
<feature type="transmembrane region" description="Helical" evidence="6">
    <location>
        <begin position="36"/>
        <end position="58"/>
    </location>
</feature>
<evidence type="ECO:0000256" key="3">
    <source>
        <dbReference type="ARBA" id="ARBA00022801"/>
    </source>
</evidence>
<dbReference type="InterPro" id="IPR009003">
    <property type="entry name" value="Peptidase_S1_PA"/>
</dbReference>
<evidence type="ECO:0000256" key="2">
    <source>
        <dbReference type="ARBA" id="ARBA00022670"/>
    </source>
</evidence>
<proteinExistence type="inferred from homology"/>
<dbReference type="RefSeq" id="WP_301723296.1">
    <property type="nucleotide sequence ID" value="NZ_JAUJWV010000001.1"/>
</dbReference>
<evidence type="ECO:0000259" key="8">
    <source>
        <dbReference type="Pfam" id="PF22819"/>
    </source>
</evidence>
<protein>
    <submittedName>
        <fullName evidence="9">Trypsin-like peptidase domain-containing protein</fullName>
    </submittedName>
</protein>
<dbReference type="InterPro" id="IPR054528">
    <property type="entry name" value="TcaA_5th"/>
</dbReference>
<dbReference type="PRINTS" id="PR00834">
    <property type="entry name" value="PROTEASES2C"/>
</dbReference>
<dbReference type="InterPro" id="IPR043504">
    <property type="entry name" value="Peptidase_S1_PA_chymotrypsin"/>
</dbReference>
<feature type="domain" description="Zinc-ribbon" evidence="7">
    <location>
        <begin position="2"/>
        <end position="23"/>
    </location>
</feature>
<dbReference type="InterPro" id="IPR026870">
    <property type="entry name" value="Zinc_ribbon_dom"/>
</dbReference>
<keyword evidence="6" id="KW-1133">Transmembrane helix</keyword>
<evidence type="ECO:0000313" key="10">
    <source>
        <dbReference type="Proteomes" id="UP001172055"/>
    </source>
</evidence>
<feature type="compositionally biased region" description="Basic and acidic residues" evidence="5">
    <location>
        <begin position="71"/>
        <end position="108"/>
    </location>
</feature>
<evidence type="ECO:0000256" key="6">
    <source>
        <dbReference type="SAM" id="Phobius"/>
    </source>
</evidence>
<dbReference type="PANTHER" id="PTHR43343:SF3">
    <property type="entry name" value="PROTEASE DO-LIKE 8, CHLOROPLASTIC"/>
    <property type="match status" value="1"/>
</dbReference>
<accession>A0ABT8N1D5</accession>
<evidence type="ECO:0000256" key="4">
    <source>
        <dbReference type="ARBA" id="ARBA00022825"/>
    </source>
</evidence>
<feature type="domain" description="TcaA protein NTF2-like" evidence="8">
    <location>
        <begin position="345"/>
        <end position="454"/>
    </location>
</feature>
<dbReference type="InterPro" id="IPR051201">
    <property type="entry name" value="Chloro_Bact_Ser_Proteases"/>
</dbReference>
<sequence>MFCSSCGQKNEEGAKFCRDCGQPMELGKKKTSKQKILVTALVAGVVVTGGGFSLQHFLSNETEQHIASSSETKDVAANKKEPEEQPEKTAAADKTKEKKEAVKKEEAKAEVQKKEKKTVIKETQQKVYTIFTGDGQGSGFLFTKGGTVVTNAHVVAGYTDVTVRNKDGQEYPGRVIGISDVEDIALIQVDAFNGTAPLPVELNVTDVGAEVIALGSPNGFENSASIGYLTGTGRDLVFEFQYEDVYQVDVQIAPGSSGGPLIDAESGKVIGINSLLYNDGNAIGFSIPMHSVTNTLKDWANSPMTSGEVAALFGVYDDYESYSYDEESAGDEDENNADNVVFDEAALSEFLSNYRYNYELALDNEDFSYVSGYLLSDSLIYSEVAGYIEETRGKGMLFDFTENTVLSVDIYEEYALVRTYEVFDFMNAAGEWTVEERTKTYTVVKDDYGYYVADITID</sequence>
<evidence type="ECO:0000256" key="5">
    <source>
        <dbReference type="SAM" id="MobiDB-lite"/>
    </source>
</evidence>
<evidence type="ECO:0000313" key="9">
    <source>
        <dbReference type="EMBL" id="MDN7241691.1"/>
    </source>
</evidence>
<comment type="similarity">
    <text evidence="1">Belongs to the peptidase S1C family.</text>
</comment>
<keyword evidence="4" id="KW-0720">Serine protease</keyword>
<keyword evidence="6" id="KW-0472">Membrane</keyword>
<dbReference type="Pfam" id="PF22819">
    <property type="entry name" value="TcaA_5th"/>
    <property type="match status" value="1"/>
</dbReference>
<keyword evidence="3" id="KW-0378">Hydrolase</keyword>
<keyword evidence="10" id="KW-1185">Reference proteome</keyword>
<feature type="region of interest" description="Disordered" evidence="5">
    <location>
        <begin position="65"/>
        <end position="108"/>
    </location>
</feature>
<dbReference type="Gene3D" id="2.40.10.10">
    <property type="entry name" value="Trypsin-like serine proteases"/>
    <property type="match status" value="2"/>
</dbReference>
<dbReference type="Pfam" id="PF13240">
    <property type="entry name" value="Zn_Ribbon_1"/>
    <property type="match status" value="1"/>
</dbReference>
<organism evidence="9 10">
    <name type="scientific">Planococcus shixiaomingii</name>
    <dbReference type="NCBI Taxonomy" id="3058393"/>
    <lineage>
        <taxon>Bacteria</taxon>
        <taxon>Bacillati</taxon>
        <taxon>Bacillota</taxon>
        <taxon>Bacilli</taxon>
        <taxon>Bacillales</taxon>
        <taxon>Caryophanaceae</taxon>
        <taxon>Planococcus</taxon>
    </lineage>
</organism>
<evidence type="ECO:0000259" key="7">
    <source>
        <dbReference type="Pfam" id="PF13240"/>
    </source>
</evidence>
<dbReference type="EMBL" id="JAUJWV010000001">
    <property type="protein sequence ID" value="MDN7241691.1"/>
    <property type="molecule type" value="Genomic_DNA"/>
</dbReference>
<dbReference type="Proteomes" id="UP001172055">
    <property type="component" value="Unassembled WGS sequence"/>
</dbReference>
<dbReference type="SUPFAM" id="SSF50494">
    <property type="entry name" value="Trypsin-like serine proteases"/>
    <property type="match status" value="1"/>
</dbReference>
<name>A0ABT8N1D5_9BACL</name>
<dbReference type="PANTHER" id="PTHR43343">
    <property type="entry name" value="PEPTIDASE S12"/>
    <property type="match status" value="1"/>
</dbReference>